<dbReference type="AlphaFoldDB" id="A0AA40G0M4"/>
<dbReference type="EMBL" id="JAHYIQ010000009">
    <property type="protein sequence ID" value="KAK1128901.1"/>
    <property type="molecule type" value="Genomic_DNA"/>
</dbReference>
<reference evidence="1" key="1">
    <citation type="submission" date="2021-10" db="EMBL/GenBank/DDBJ databases">
        <title>Melipona bicolor Genome sequencing and assembly.</title>
        <authorList>
            <person name="Araujo N.S."/>
            <person name="Arias M.C."/>
        </authorList>
    </citation>
    <scope>NUCLEOTIDE SEQUENCE</scope>
    <source>
        <strain evidence="1">USP_2M_L1-L4_2017</strain>
        <tissue evidence="1">Whole body</tissue>
    </source>
</reference>
<comment type="caution">
    <text evidence="1">The sequence shown here is derived from an EMBL/GenBank/DDBJ whole genome shotgun (WGS) entry which is preliminary data.</text>
</comment>
<protein>
    <submittedName>
        <fullName evidence="1">Uncharacterized protein</fullName>
    </submittedName>
</protein>
<name>A0AA40G0M4_9HYME</name>
<sequence>MLLHEFCSLENVIPSDKSVLSKDGLRMLTRRQLMSDDDYCRGRSCNSLEDEVHSIVENVLHVLHPKQSRDPSKGFAPLASLSGSTLRIYAMTLPRKATGSAFLPLLVCGFARKPVCVFLRSTESPFVCDSTAGNGGIFDFLEWKRWDGAGWTSTVWLLAGRLVRAFD</sequence>
<keyword evidence="2" id="KW-1185">Reference proteome</keyword>
<evidence type="ECO:0000313" key="2">
    <source>
        <dbReference type="Proteomes" id="UP001177670"/>
    </source>
</evidence>
<evidence type="ECO:0000313" key="1">
    <source>
        <dbReference type="EMBL" id="KAK1128901.1"/>
    </source>
</evidence>
<organism evidence="1 2">
    <name type="scientific">Melipona bicolor</name>
    <dbReference type="NCBI Taxonomy" id="60889"/>
    <lineage>
        <taxon>Eukaryota</taxon>
        <taxon>Metazoa</taxon>
        <taxon>Ecdysozoa</taxon>
        <taxon>Arthropoda</taxon>
        <taxon>Hexapoda</taxon>
        <taxon>Insecta</taxon>
        <taxon>Pterygota</taxon>
        <taxon>Neoptera</taxon>
        <taxon>Endopterygota</taxon>
        <taxon>Hymenoptera</taxon>
        <taxon>Apocrita</taxon>
        <taxon>Aculeata</taxon>
        <taxon>Apoidea</taxon>
        <taxon>Anthophila</taxon>
        <taxon>Apidae</taxon>
        <taxon>Melipona</taxon>
    </lineage>
</organism>
<dbReference type="Proteomes" id="UP001177670">
    <property type="component" value="Unassembled WGS sequence"/>
</dbReference>
<proteinExistence type="predicted"/>
<accession>A0AA40G0M4</accession>
<gene>
    <name evidence="1" type="ORF">K0M31_020039</name>
</gene>